<dbReference type="Pfam" id="PF08843">
    <property type="entry name" value="AbiEii"/>
    <property type="match status" value="1"/>
</dbReference>
<sequence length="253" mass="28889">MISIETLEKLSKQYQMGIFPNIIREYFQHVFLSELYKSPGAEKLLFKGGTALRVIYNSPRFSEDLDFSLFAVAQNKIKSFIEELFMHVLSEMASADIKVEIGDKIGVTSGGYFAVATFRLFEYPPVSVAINVSSRNSKHIAGEVDNVTNDFAPTYTIIHLPQNDLVEEKIFGALLERKKPRDFYDLYFMMRKGMISNEQKKRLAGAKDGILADAKKINFRRELGIFLPMDQHQIIKDFSAILERELNRQLSGV</sequence>
<dbReference type="Proteomes" id="UP000228964">
    <property type="component" value="Unassembled WGS sequence"/>
</dbReference>
<dbReference type="AlphaFoldDB" id="A0A2M6WRE9"/>
<evidence type="ECO:0000313" key="1">
    <source>
        <dbReference type="EMBL" id="PIT95388.1"/>
    </source>
</evidence>
<dbReference type="InterPro" id="IPR014942">
    <property type="entry name" value="AbiEii"/>
</dbReference>
<reference evidence="2" key="1">
    <citation type="submission" date="2017-09" db="EMBL/GenBank/DDBJ databases">
        <title>Depth-based differentiation of microbial function through sediment-hosted aquifers and enrichment of novel symbionts in the deep terrestrial subsurface.</title>
        <authorList>
            <person name="Probst A.J."/>
            <person name="Ladd B."/>
            <person name="Jarett J.K."/>
            <person name="Geller-Mcgrath D.E."/>
            <person name="Sieber C.M.K."/>
            <person name="Emerson J.B."/>
            <person name="Anantharaman K."/>
            <person name="Thomas B.C."/>
            <person name="Malmstrom R."/>
            <person name="Stieglmeier M."/>
            <person name="Klingl A."/>
            <person name="Woyke T."/>
            <person name="Ryan C.M."/>
            <person name="Banfield J.F."/>
        </authorList>
    </citation>
    <scope>NUCLEOTIDE SEQUENCE [LARGE SCALE GENOMIC DNA]</scope>
</reference>
<evidence type="ECO:0000313" key="2">
    <source>
        <dbReference type="Proteomes" id="UP000228964"/>
    </source>
</evidence>
<dbReference type="Gene3D" id="3.10.450.620">
    <property type="entry name" value="JHP933, nucleotidyltransferase-like core domain"/>
    <property type="match status" value="1"/>
</dbReference>
<comment type="caution">
    <text evidence="1">The sequence shown here is derived from an EMBL/GenBank/DDBJ whole genome shotgun (WGS) entry which is preliminary data.</text>
</comment>
<dbReference type="EMBL" id="PFAO01000031">
    <property type="protein sequence ID" value="PIT95388.1"/>
    <property type="molecule type" value="Genomic_DNA"/>
</dbReference>
<accession>A0A2M6WRE9</accession>
<evidence type="ECO:0008006" key="3">
    <source>
        <dbReference type="Google" id="ProtNLM"/>
    </source>
</evidence>
<proteinExistence type="predicted"/>
<name>A0A2M6WRE9_9BACT</name>
<gene>
    <name evidence="1" type="ORF">COT96_01455</name>
</gene>
<organism evidence="1 2">
    <name type="scientific">Candidatus Falkowbacteria bacterium CG10_big_fil_rev_8_21_14_0_10_38_22</name>
    <dbReference type="NCBI Taxonomy" id="1974564"/>
    <lineage>
        <taxon>Bacteria</taxon>
        <taxon>Candidatus Falkowiibacteriota</taxon>
    </lineage>
</organism>
<protein>
    <recommendedName>
        <fullName evidence="3">Nucleotidyl transferase AbiEii/AbiGii toxin family protein</fullName>
    </recommendedName>
</protein>